<dbReference type="InterPro" id="IPR037185">
    <property type="entry name" value="EmrE-like"/>
</dbReference>
<reference evidence="6" key="1">
    <citation type="submission" date="2016-08" db="EMBL/GenBank/DDBJ databases">
        <authorList>
            <person name="Varghese N."/>
            <person name="Submissions Spin"/>
        </authorList>
    </citation>
    <scope>NUCLEOTIDE SEQUENCE [LARGE SCALE GENOMIC DNA]</scope>
    <source>
        <strain evidence="6">SGD-1123</strain>
    </source>
</reference>
<dbReference type="SUPFAM" id="SSF103481">
    <property type="entry name" value="Multidrug resistance efflux transporter EmrE"/>
    <property type="match status" value="2"/>
</dbReference>
<organism evidence="5 6">
    <name type="scientific">[Bacillus] enclensis</name>
    <dbReference type="NCBI Taxonomy" id="1402860"/>
    <lineage>
        <taxon>Bacteria</taxon>
        <taxon>Bacillati</taxon>
        <taxon>Bacillota</taxon>
        <taxon>Bacilli</taxon>
        <taxon>Bacillales</taxon>
        <taxon>Bacillaceae</taxon>
        <taxon>Rossellomorea</taxon>
    </lineage>
</organism>
<name>A0A1C4DIX4_9BACI</name>
<feature type="transmembrane region" description="Helical" evidence="3">
    <location>
        <begin position="284"/>
        <end position="303"/>
    </location>
</feature>
<keyword evidence="6" id="KW-1185">Reference proteome</keyword>
<gene>
    <name evidence="5" type="ORF">GA0061094_3901</name>
</gene>
<feature type="transmembrane region" description="Helical" evidence="3">
    <location>
        <begin position="229"/>
        <end position="248"/>
    </location>
</feature>
<evidence type="ECO:0000313" key="5">
    <source>
        <dbReference type="EMBL" id="SCC31210.1"/>
    </source>
</evidence>
<sequence>MKAARLVLHSKSTGGVSMSDTKVNPYLILAIGVISVSTSAILVKVSSAPAGILAFYRLFFTILLMTPVFFLKYVRELKLITLRDWAFSIIAGIFLAFHFILWFESLNYTSVASSTVLVTLQPLFAFIGAYLFFQEKLTGKAVISALLAVAGSFIISWGDFRISGEALWGDILALLACALVTGYLLFGQTIRKRLSLITYTYLVYTISAIVLLFYALSRGESLGPYPREDWLYFLLLAIVPTLLGHTLFNWSLKWLSTSTISMAILFEPIGASLLAYWLLAEKILLTQVVGGLIIILGVTLFLIEERKVKKMVQQVNEVKNNEGVPY</sequence>
<feature type="transmembrane region" description="Helical" evidence="3">
    <location>
        <begin position="198"/>
        <end position="217"/>
    </location>
</feature>
<evidence type="ECO:0000313" key="6">
    <source>
        <dbReference type="Proteomes" id="UP000181997"/>
    </source>
</evidence>
<keyword evidence="3" id="KW-0472">Membrane</keyword>
<evidence type="ECO:0000259" key="4">
    <source>
        <dbReference type="Pfam" id="PF00892"/>
    </source>
</evidence>
<dbReference type="GO" id="GO:0016020">
    <property type="term" value="C:membrane"/>
    <property type="evidence" value="ECO:0007669"/>
    <property type="project" value="InterPro"/>
</dbReference>
<dbReference type="AlphaFoldDB" id="A0A1C4DIX4"/>
<dbReference type="EMBL" id="FMAU01000006">
    <property type="protein sequence ID" value="SCC31210.1"/>
    <property type="molecule type" value="Genomic_DNA"/>
</dbReference>
<feature type="transmembrane region" description="Helical" evidence="3">
    <location>
        <begin position="85"/>
        <end position="103"/>
    </location>
</feature>
<feature type="transmembrane region" description="Helical" evidence="3">
    <location>
        <begin position="260"/>
        <end position="278"/>
    </location>
</feature>
<evidence type="ECO:0000256" key="3">
    <source>
        <dbReference type="SAM" id="Phobius"/>
    </source>
</evidence>
<comment type="subcellular location">
    <subcellularLocation>
        <location evidence="1">Endomembrane system</location>
        <topology evidence="1">Multi-pass membrane protein</topology>
    </subcellularLocation>
</comment>
<keyword evidence="3" id="KW-1133">Transmembrane helix</keyword>
<protein>
    <submittedName>
        <fullName evidence="5">Permease of the drug/metabolite transporter (DMT) superfamily</fullName>
    </submittedName>
</protein>
<feature type="transmembrane region" description="Helical" evidence="3">
    <location>
        <begin position="55"/>
        <end position="73"/>
    </location>
</feature>
<feature type="domain" description="EamA" evidence="4">
    <location>
        <begin position="167"/>
        <end position="302"/>
    </location>
</feature>
<feature type="transmembrane region" description="Helical" evidence="3">
    <location>
        <begin position="166"/>
        <end position="186"/>
    </location>
</feature>
<feature type="transmembrane region" description="Helical" evidence="3">
    <location>
        <begin position="26"/>
        <end position="43"/>
    </location>
</feature>
<accession>A0A1C4DIX4</accession>
<dbReference type="Proteomes" id="UP000181997">
    <property type="component" value="Unassembled WGS sequence"/>
</dbReference>
<feature type="transmembrane region" description="Helical" evidence="3">
    <location>
        <begin position="140"/>
        <end position="160"/>
    </location>
</feature>
<feature type="domain" description="EamA" evidence="4">
    <location>
        <begin position="26"/>
        <end position="156"/>
    </location>
</feature>
<dbReference type="Pfam" id="PF00892">
    <property type="entry name" value="EamA"/>
    <property type="match status" value="2"/>
</dbReference>
<dbReference type="PANTHER" id="PTHR22911">
    <property type="entry name" value="ACYL-MALONYL CONDENSING ENZYME-RELATED"/>
    <property type="match status" value="1"/>
</dbReference>
<dbReference type="PANTHER" id="PTHR22911:SF76">
    <property type="entry name" value="EAMA DOMAIN-CONTAINING PROTEIN"/>
    <property type="match status" value="1"/>
</dbReference>
<keyword evidence="3" id="KW-0812">Transmembrane</keyword>
<feature type="transmembrane region" description="Helical" evidence="3">
    <location>
        <begin position="115"/>
        <end position="133"/>
    </location>
</feature>
<evidence type="ECO:0000256" key="1">
    <source>
        <dbReference type="ARBA" id="ARBA00004127"/>
    </source>
</evidence>
<comment type="similarity">
    <text evidence="2">Belongs to the EamA transporter family.</text>
</comment>
<dbReference type="InterPro" id="IPR000620">
    <property type="entry name" value="EamA_dom"/>
</dbReference>
<proteinExistence type="inferred from homology"/>
<evidence type="ECO:0000256" key="2">
    <source>
        <dbReference type="ARBA" id="ARBA00007362"/>
    </source>
</evidence>